<accession>A0ABQ6JZ83</accession>
<organism evidence="2 3">
    <name type="scientific">Homoserinibacter gongjuensis</name>
    <dbReference type="NCBI Taxonomy" id="1162968"/>
    <lineage>
        <taxon>Bacteria</taxon>
        <taxon>Bacillati</taxon>
        <taxon>Actinomycetota</taxon>
        <taxon>Actinomycetes</taxon>
        <taxon>Micrococcales</taxon>
        <taxon>Microbacteriaceae</taxon>
        <taxon>Homoserinibacter</taxon>
    </lineage>
</organism>
<evidence type="ECO:0000313" key="3">
    <source>
        <dbReference type="Proteomes" id="UP001157069"/>
    </source>
</evidence>
<sequence>MAAFVVPPRVTPVARGTLLGMVTFPSPAHTHHMEECRHGLIAAVCAVCCRAVAQLELEATAAQQAPPPGPELAVAGGAVPR</sequence>
<comment type="caution">
    <text evidence="2">The sequence shown here is derived from an EMBL/GenBank/DDBJ whole genome shotgun (WGS) entry which is preliminary data.</text>
</comment>
<feature type="region of interest" description="Disordered" evidence="1">
    <location>
        <begin position="61"/>
        <end position="81"/>
    </location>
</feature>
<proteinExistence type="predicted"/>
<dbReference type="EMBL" id="BSVA01000001">
    <property type="protein sequence ID" value="GMA92962.1"/>
    <property type="molecule type" value="Genomic_DNA"/>
</dbReference>
<evidence type="ECO:0000256" key="1">
    <source>
        <dbReference type="SAM" id="MobiDB-lite"/>
    </source>
</evidence>
<name>A0ABQ6JZ83_9MICO</name>
<gene>
    <name evidence="2" type="ORF">GCM10025869_34910</name>
</gene>
<dbReference type="Proteomes" id="UP001157069">
    <property type="component" value="Unassembled WGS sequence"/>
</dbReference>
<evidence type="ECO:0000313" key="2">
    <source>
        <dbReference type="EMBL" id="GMA92962.1"/>
    </source>
</evidence>
<protein>
    <submittedName>
        <fullName evidence="2">Uncharacterized protein</fullName>
    </submittedName>
</protein>
<keyword evidence="3" id="KW-1185">Reference proteome</keyword>
<reference evidence="3" key="1">
    <citation type="journal article" date="2019" name="Int. J. Syst. Evol. Microbiol.">
        <title>The Global Catalogue of Microorganisms (GCM) 10K type strain sequencing project: providing services to taxonomists for standard genome sequencing and annotation.</title>
        <authorList>
            <consortium name="The Broad Institute Genomics Platform"/>
            <consortium name="The Broad Institute Genome Sequencing Center for Infectious Disease"/>
            <person name="Wu L."/>
            <person name="Ma J."/>
        </authorList>
    </citation>
    <scope>NUCLEOTIDE SEQUENCE [LARGE SCALE GENOMIC DNA]</scope>
    <source>
        <strain evidence="3">NBRC 108755</strain>
    </source>
</reference>